<protein>
    <submittedName>
        <fullName evidence="2">Uncharacterized protein</fullName>
    </submittedName>
</protein>
<name>A0A9R1VPS3_LACSA</name>
<dbReference type="PANTHER" id="PTHR47592">
    <property type="entry name" value="PBF68 PROTEIN"/>
    <property type="match status" value="1"/>
</dbReference>
<keyword evidence="3" id="KW-1185">Reference proteome</keyword>
<feature type="compositionally biased region" description="Basic and acidic residues" evidence="1">
    <location>
        <begin position="153"/>
        <end position="166"/>
    </location>
</feature>
<evidence type="ECO:0000256" key="1">
    <source>
        <dbReference type="SAM" id="MobiDB-lite"/>
    </source>
</evidence>
<reference evidence="2 3" key="1">
    <citation type="journal article" date="2017" name="Nat. Commun.">
        <title>Genome assembly with in vitro proximity ligation data and whole-genome triplication in lettuce.</title>
        <authorList>
            <person name="Reyes-Chin-Wo S."/>
            <person name="Wang Z."/>
            <person name="Yang X."/>
            <person name="Kozik A."/>
            <person name="Arikit S."/>
            <person name="Song C."/>
            <person name="Xia L."/>
            <person name="Froenicke L."/>
            <person name="Lavelle D.O."/>
            <person name="Truco M.J."/>
            <person name="Xia R."/>
            <person name="Zhu S."/>
            <person name="Xu C."/>
            <person name="Xu H."/>
            <person name="Xu X."/>
            <person name="Cox K."/>
            <person name="Korf I."/>
            <person name="Meyers B.C."/>
            <person name="Michelmore R.W."/>
        </authorList>
    </citation>
    <scope>NUCLEOTIDE SEQUENCE [LARGE SCALE GENOMIC DNA]</scope>
    <source>
        <strain evidence="3">cv. Salinas</strain>
        <tissue evidence="2">Seedlings</tissue>
    </source>
</reference>
<dbReference type="AlphaFoldDB" id="A0A9R1VPS3"/>
<proteinExistence type="predicted"/>
<dbReference type="Proteomes" id="UP000235145">
    <property type="component" value="Unassembled WGS sequence"/>
</dbReference>
<dbReference type="EMBL" id="NBSK02000004">
    <property type="protein sequence ID" value="KAJ0209234.1"/>
    <property type="molecule type" value="Genomic_DNA"/>
</dbReference>
<dbReference type="PANTHER" id="PTHR47592:SF30">
    <property type="entry name" value="CCHC-TYPE DOMAIN-CONTAINING PROTEIN"/>
    <property type="match status" value="1"/>
</dbReference>
<accession>A0A9R1VPS3</accession>
<organism evidence="2 3">
    <name type="scientific">Lactuca sativa</name>
    <name type="common">Garden lettuce</name>
    <dbReference type="NCBI Taxonomy" id="4236"/>
    <lineage>
        <taxon>Eukaryota</taxon>
        <taxon>Viridiplantae</taxon>
        <taxon>Streptophyta</taxon>
        <taxon>Embryophyta</taxon>
        <taxon>Tracheophyta</taxon>
        <taxon>Spermatophyta</taxon>
        <taxon>Magnoliopsida</taxon>
        <taxon>eudicotyledons</taxon>
        <taxon>Gunneridae</taxon>
        <taxon>Pentapetalae</taxon>
        <taxon>asterids</taxon>
        <taxon>campanulids</taxon>
        <taxon>Asterales</taxon>
        <taxon>Asteraceae</taxon>
        <taxon>Cichorioideae</taxon>
        <taxon>Cichorieae</taxon>
        <taxon>Lactucinae</taxon>
        <taxon>Lactuca</taxon>
    </lineage>
</organism>
<evidence type="ECO:0000313" key="2">
    <source>
        <dbReference type="EMBL" id="KAJ0209234.1"/>
    </source>
</evidence>
<comment type="caution">
    <text evidence="2">The sequence shown here is derived from an EMBL/GenBank/DDBJ whole genome shotgun (WGS) entry which is preliminary data.</text>
</comment>
<gene>
    <name evidence="2" type="ORF">LSAT_V11C400174680</name>
</gene>
<sequence length="441" mass="51729">MIFFYKIHHPVPEAGKTVDPHVISDLEKRRVLDDSLRNCVSITSITPYLTNSMIYLKELWKALELKYKAHEEDTNNVIIAKLSPSWEKKFSKRMMKKSKDYSLDNMMKHLSIEEETHVRDKCGKFGSSMYYLLAKVYGHKGKCERHKKKEIGTKETELQETGEYKDHKSRPTTHEVEQATGIVQNVSLGEIFMISSLTQAISSRGCFLDTRAIVHCLHLLSIIIGDGRDGHKAELQGRHDVRLKFTHGNWVTLREFLHVPTISNELGFVDKFDKGGFKMELVNDITVMTKGKFYIRRANNYAKMYQFCLSDEVLRRMLSNMKEIQPILPNIMNNKDYRLLYDKSSVVVESRDEEFFKFPRDVENSNPIIAQKPMRSTRVRKEKNLRDDFYSYLVEGTQRKVTRVMMMIRPSLKPCHLEIPIYRRKPSMTKWIQLWETELRS</sequence>
<evidence type="ECO:0000313" key="3">
    <source>
        <dbReference type="Proteomes" id="UP000235145"/>
    </source>
</evidence>
<feature type="region of interest" description="Disordered" evidence="1">
    <location>
        <begin position="153"/>
        <end position="175"/>
    </location>
</feature>